<proteinExistence type="predicted"/>
<feature type="region of interest" description="Disordered" evidence="1">
    <location>
        <begin position="33"/>
        <end position="66"/>
    </location>
</feature>
<dbReference type="HOGENOM" id="CLU_1635566_0_0_1"/>
<evidence type="ECO:0000256" key="1">
    <source>
        <dbReference type="SAM" id="MobiDB-lite"/>
    </source>
</evidence>
<dbReference type="AlphaFoldDB" id="H0EJG8"/>
<sequence>MPKSVVRAPAVPARSEKRASKLLKELMMDLENMEVPKEKEMDKKSVVEDDPHELYLSSEEEGSLSDDYADSLLDFEPLEDGEVTEERAQSSRASTTFLCRRTTVVENWIYILSSICLSFQTTTTPAFTIKALPKLPPSIIGLLNDCTLPNLFLYIYNLSTNP</sequence>
<accession>H0EJG8</accession>
<evidence type="ECO:0000313" key="3">
    <source>
        <dbReference type="Proteomes" id="UP000005446"/>
    </source>
</evidence>
<dbReference type="InParanoid" id="H0EJG8"/>
<name>H0EJG8_GLAL7</name>
<organism evidence="2 3">
    <name type="scientific">Glarea lozoyensis (strain ATCC 74030 / MF5533)</name>
    <dbReference type="NCBI Taxonomy" id="1104152"/>
    <lineage>
        <taxon>Eukaryota</taxon>
        <taxon>Fungi</taxon>
        <taxon>Dikarya</taxon>
        <taxon>Ascomycota</taxon>
        <taxon>Pezizomycotina</taxon>
        <taxon>Leotiomycetes</taxon>
        <taxon>Helotiales</taxon>
        <taxon>Helotiaceae</taxon>
        <taxon>Glarea</taxon>
    </lineage>
</organism>
<reference evidence="2 3" key="1">
    <citation type="journal article" date="2012" name="Eukaryot. Cell">
        <title>Genome sequence of the fungus Glarea lozoyensis: the first genome sequence of a species from the Helotiaceae family.</title>
        <authorList>
            <person name="Youssar L."/>
            <person name="Gruening B.A."/>
            <person name="Erxleben A."/>
            <person name="Guenther S."/>
            <person name="Huettel W."/>
        </authorList>
    </citation>
    <scope>NUCLEOTIDE SEQUENCE [LARGE SCALE GENOMIC DNA]</scope>
    <source>
        <strain evidence="3">ATCC 74030 / MF5533</strain>
    </source>
</reference>
<dbReference type="EMBL" id="AGUE01000055">
    <property type="protein sequence ID" value="EHL01361.1"/>
    <property type="molecule type" value="Genomic_DNA"/>
</dbReference>
<protein>
    <submittedName>
        <fullName evidence="2">Uncharacterized protein</fullName>
    </submittedName>
</protein>
<keyword evidence="3" id="KW-1185">Reference proteome</keyword>
<dbReference type="Proteomes" id="UP000005446">
    <property type="component" value="Unassembled WGS sequence"/>
</dbReference>
<gene>
    <name evidence="2" type="ORF">M7I_2694</name>
</gene>
<feature type="compositionally biased region" description="Basic and acidic residues" evidence="1">
    <location>
        <begin position="34"/>
        <end position="53"/>
    </location>
</feature>
<comment type="caution">
    <text evidence="2">The sequence shown here is derived from an EMBL/GenBank/DDBJ whole genome shotgun (WGS) entry which is preliminary data.</text>
</comment>
<dbReference type="OrthoDB" id="4838114at2759"/>
<evidence type="ECO:0000313" key="2">
    <source>
        <dbReference type="EMBL" id="EHL01361.1"/>
    </source>
</evidence>